<comment type="caution">
    <text evidence="2">The sequence shown here is derived from an EMBL/GenBank/DDBJ whole genome shotgun (WGS) entry which is preliminary data.</text>
</comment>
<protein>
    <submittedName>
        <fullName evidence="2">BTB domain-containing protein</fullName>
    </submittedName>
</protein>
<dbReference type="InterPro" id="IPR000210">
    <property type="entry name" value="BTB/POZ_dom"/>
</dbReference>
<dbReference type="EMBL" id="JACAZI010000021">
    <property type="protein sequence ID" value="KAF7338115.1"/>
    <property type="molecule type" value="Genomic_DNA"/>
</dbReference>
<reference evidence="2" key="1">
    <citation type="submission" date="2020-05" db="EMBL/GenBank/DDBJ databases">
        <title>Mycena genomes resolve the evolution of fungal bioluminescence.</title>
        <authorList>
            <person name="Tsai I.J."/>
        </authorList>
    </citation>
    <scope>NUCLEOTIDE SEQUENCE</scope>
    <source>
        <strain evidence="2">CCC161011</strain>
    </source>
</reference>
<dbReference type="AlphaFoldDB" id="A0A8H6XB98"/>
<accession>A0A8H6XB98</accession>
<evidence type="ECO:0000313" key="3">
    <source>
        <dbReference type="Proteomes" id="UP000620124"/>
    </source>
</evidence>
<keyword evidence="3" id="KW-1185">Reference proteome</keyword>
<evidence type="ECO:0000313" key="2">
    <source>
        <dbReference type="EMBL" id="KAF7338115.1"/>
    </source>
</evidence>
<proteinExistence type="predicted"/>
<dbReference type="Gene3D" id="3.30.710.10">
    <property type="entry name" value="Potassium Channel Kv1.1, Chain A"/>
    <property type="match status" value="1"/>
</dbReference>
<dbReference type="InterPro" id="IPR011333">
    <property type="entry name" value="SKP1/BTB/POZ_sf"/>
</dbReference>
<organism evidence="2 3">
    <name type="scientific">Mycena venus</name>
    <dbReference type="NCBI Taxonomy" id="2733690"/>
    <lineage>
        <taxon>Eukaryota</taxon>
        <taxon>Fungi</taxon>
        <taxon>Dikarya</taxon>
        <taxon>Basidiomycota</taxon>
        <taxon>Agaricomycotina</taxon>
        <taxon>Agaricomycetes</taxon>
        <taxon>Agaricomycetidae</taxon>
        <taxon>Agaricales</taxon>
        <taxon>Marasmiineae</taxon>
        <taxon>Mycenaceae</taxon>
        <taxon>Mycena</taxon>
    </lineage>
</organism>
<evidence type="ECO:0000259" key="1">
    <source>
        <dbReference type="PROSITE" id="PS50097"/>
    </source>
</evidence>
<name>A0A8H6XB98_9AGAR</name>
<dbReference type="Proteomes" id="UP000620124">
    <property type="component" value="Unassembled WGS sequence"/>
</dbReference>
<dbReference type="PROSITE" id="PS50097">
    <property type="entry name" value="BTB"/>
    <property type="match status" value="1"/>
</dbReference>
<sequence>MSQPESFDEAPPAKRRRMDMESTITRSDIWHNDGSVVLQAERKQFRVHWGVLCLHSAFFRDLQGLPQPPTDQSSVEGCPVVELHDSSTDVKYLLKALYDPLLFSKESLHFALIAAIVRPGRKYDFKNLLAAAVQRLTHENPTSLEKYESSYHIANNQIIYSPKQIHDGGCLTFDTITLAWENNLFAILPCAYFRAVFFYDQETILDGIPRDNGLPATLSAQDQRLCILGSKRIVQAQWELERLWNWLSSDDGCTGNEGCTVWKSTVFRRLVKTQAPLAPFSLPRNLKMCIACATKHAEIVLEARKKLWDQLPVFFDLPPWAELKNDS</sequence>
<dbReference type="OrthoDB" id="3217871at2759"/>
<dbReference type="Pfam" id="PF00651">
    <property type="entry name" value="BTB"/>
    <property type="match status" value="1"/>
</dbReference>
<dbReference type="CDD" id="cd18186">
    <property type="entry name" value="BTB_POZ_ZBTB_KLHL-like"/>
    <property type="match status" value="1"/>
</dbReference>
<feature type="domain" description="BTB" evidence="1">
    <location>
        <begin position="34"/>
        <end position="106"/>
    </location>
</feature>
<gene>
    <name evidence="2" type="ORF">MVEN_02036200</name>
</gene>